<reference evidence="1 2" key="1">
    <citation type="submission" date="2024-02" db="EMBL/GenBank/DDBJ databases">
        <authorList>
            <person name="Chen Y."/>
            <person name="Shah S."/>
            <person name="Dougan E. K."/>
            <person name="Thang M."/>
            <person name="Chan C."/>
        </authorList>
    </citation>
    <scope>NUCLEOTIDE SEQUENCE [LARGE SCALE GENOMIC DNA]</scope>
</reference>
<protein>
    <submittedName>
        <fullName evidence="1">Uncharacterized protein</fullName>
    </submittedName>
</protein>
<gene>
    <name evidence="1" type="ORF">SCF082_LOCUS9511</name>
</gene>
<accession>A0ABP0IZN8</accession>
<dbReference type="EMBL" id="CAXAMM010005524">
    <property type="protein sequence ID" value="CAK9007563.1"/>
    <property type="molecule type" value="Genomic_DNA"/>
</dbReference>
<comment type="caution">
    <text evidence="1">The sequence shown here is derived from an EMBL/GenBank/DDBJ whole genome shotgun (WGS) entry which is preliminary data.</text>
</comment>
<keyword evidence="2" id="KW-1185">Reference proteome</keyword>
<evidence type="ECO:0000313" key="1">
    <source>
        <dbReference type="EMBL" id="CAK9007563.1"/>
    </source>
</evidence>
<dbReference type="Proteomes" id="UP001642464">
    <property type="component" value="Unassembled WGS sequence"/>
</dbReference>
<evidence type="ECO:0000313" key="2">
    <source>
        <dbReference type="Proteomes" id="UP001642464"/>
    </source>
</evidence>
<name>A0ABP0IZN8_9DINO</name>
<organism evidence="1 2">
    <name type="scientific">Durusdinium trenchii</name>
    <dbReference type="NCBI Taxonomy" id="1381693"/>
    <lineage>
        <taxon>Eukaryota</taxon>
        <taxon>Sar</taxon>
        <taxon>Alveolata</taxon>
        <taxon>Dinophyceae</taxon>
        <taxon>Suessiales</taxon>
        <taxon>Symbiodiniaceae</taxon>
        <taxon>Durusdinium</taxon>
    </lineage>
</organism>
<feature type="non-terminal residue" evidence="1">
    <location>
        <position position="101"/>
    </location>
</feature>
<proteinExistence type="predicted"/>
<sequence length="101" mass="11187">MARAADHIEQLAKRSLLRNPALEIDRVAFAPGPSVGPGSSDVFVEPMRFVPAAKLRQIPVNAAPNIVSLQRDRLSGRDLANYKRKRTQVPIYRAAVNLWGK</sequence>